<protein>
    <submittedName>
        <fullName evidence="1">Uncharacterized protein</fullName>
    </submittedName>
</protein>
<name>A0A1G7NLS0_9BACL</name>
<evidence type="ECO:0000313" key="2">
    <source>
        <dbReference type="Proteomes" id="UP000198972"/>
    </source>
</evidence>
<dbReference type="STRING" id="670482.SAMN04488542_11647"/>
<dbReference type="EMBL" id="FNBG01000016">
    <property type="protein sequence ID" value="SDF75008.1"/>
    <property type="molecule type" value="Genomic_DNA"/>
</dbReference>
<keyword evidence="2" id="KW-1185">Reference proteome</keyword>
<sequence>MAFGHLFYVLQALKSSNLDSFIYLILIDEVGTLSYNILFMTDIIGDVEY</sequence>
<dbReference type="Proteomes" id="UP000198972">
    <property type="component" value="Unassembled WGS sequence"/>
</dbReference>
<gene>
    <name evidence="1" type="ORF">SAMN04488542_11647</name>
</gene>
<proteinExistence type="predicted"/>
<reference evidence="1 2" key="1">
    <citation type="submission" date="2016-10" db="EMBL/GenBank/DDBJ databases">
        <authorList>
            <person name="de Groot N.N."/>
        </authorList>
    </citation>
    <scope>NUCLEOTIDE SEQUENCE [LARGE SCALE GENOMIC DNA]</scope>
    <source>
        <strain evidence="1 2">DSM 28129</strain>
    </source>
</reference>
<dbReference type="AlphaFoldDB" id="A0A1G7NLS0"/>
<evidence type="ECO:0000313" key="1">
    <source>
        <dbReference type="EMBL" id="SDF75008.1"/>
    </source>
</evidence>
<accession>A0A1G7NLS0</accession>
<organism evidence="1 2">
    <name type="scientific">Fontibacillus panacisegetis</name>
    <dbReference type="NCBI Taxonomy" id="670482"/>
    <lineage>
        <taxon>Bacteria</taxon>
        <taxon>Bacillati</taxon>
        <taxon>Bacillota</taxon>
        <taxon>Bacilli</taxon>
        <taxon>Bacillales</taxon>
        <taxon>Paenibacillaceae</taxon>
        <taxon>Fontibacillus</taxon>
    </lineage>
</organism>